<dbReference type="GO" id="GO:0005737">
    <property type="term" value="C:cytoplasm"/>
    <property type="evidence" value="ECO:0007669"/>
    <property type="project" value="TreeGrafter"/>
</dbReference>
<keyword evidence="3" id="KW-1185">Reference proteome</keyword>
<dbReference type="SUPFAM" id="SSF53335">
    <property type="entry name" value="S-adenosyl-L-methionine-dependent methyltransferases"/>
    <property type="match status" value="1"/>
</dbReference>
<evidence type="ECO:0000313" key="3">
    <source>
        <dbReference type="Proteomes" id="UP000694866"/>
    </source>
</evidence>
<proteinExistence type="predicted"/>
<dbReference type="OrthoDB" id="347018at2759"/>
<reference evidence="2" key="1">
    <citation type="submission" date="2015-01" db="EMBL/GenBank/DDBJ databases">
        <title>Transcriptome Assembly of Fopius arisanus.</title>
        <authorList>
            <person name="Geib S."/>
        </authorList>
    </citation>
    <scope>NUCLEOTIDE SEQUENCE</scope>
</reference>
<evidence type="ECO:0000259" key="1">
    <source>
        <dbReference type="Pfam" id="PF10354"/>
    </source>
</evidence>
<dbReference type="GO" id="GO:0070042">
    <property type="term" value="F:rRNA (uridine-N3-)-methyltransferase activity"/>
    <property type="evidence" value="ECO:0007669"/>
    <property type="project" value="InterPro"/>
</dbReference>
<name>A0A0C9RTV4_9HYME</name>
<dbReference type="Pfam" id="PF10354">
    <property type="entry name" value="BMT5-like"/>
    <property type="match status" value="1"/>
</dbReference>
<evidence type="ECO:0000313" key="4">
    <source>
        <dbReference type="RefSeq" id="XP_011300405.1"/>
    </source>
</evidence>
<dbReference type="InterPro" id="IPR029063">
    <property type="entry name" value="SAM-dependent_MTases_sf"/>
</dbReference>
<organism evidence="2">
    <name type="scientific">Fopius arisanus</name>
    <dbReference type="NCBI Taxonomy" id="64838"/>
    <lineage>
        <taxon>Eukaryota</taxon>
        <taxon>Metazoa</taxon>
        <taxon>Ecdysozoa</taxon>
        <taxon>Arthropoda</taxon>
        <taxon>Hexapoda</taxon>
        <taxon>Insecta</taxon>
        <taxon>Pterygota</taxon>
        <taxon>Neoptera</taxon>
        <taxon>Endopterygota</taxon>
        <taxon>Hymenoptera</taxon>
        <taxon>Apocrita</taxon>
        <taxon>Ichneumonoidea</taxon>
        <taxon>Braconidae</taxon>
        <taxon>Opiinae</taxon>
        <taxon>Fopius</taxon>
    </lineage>
</organism>
<dbReference type="InterPro" id="IPR036690">
    <property type="entry name" value="Fdx_antiC-bd_sf"/>
</dbReference>
<dbReference type="SUPFAM" id="SSF54991">
    <property type="entry name" value="Anticodon-binding domain of PheRS"/>
    <property type="match status" value="1"/>
</dbReference>
<accession>A0A9R1T0D7</accession>
<dbReference type="EMBL" id="GBYB01011006">
    <property type="protein sequence ID" value="JAG80773.1"/>
    <property type="molecule type" value="Transcribed_RNA"/>
</dbReference>
<dbReference type="Proteomes" id="UP000694866">
    <property type="component" value="Unplaced"/>
</dbReference>
<dbReference type="InterPro" id="IPR019446">
    <property type="entry name" value="BMT5-like"/>
</dbReference>
<accession>A0A0C9RTV4</accession>
<dbReference type="GeneID" id="105264902"/>
<reference evidence="4" key="2">
    <citation type="submission" date="2025-04" db="UniProtKB">
        <authorList>
            <consortium name="RefSeq"/>
        </authorList>
    </citation>
    <scope>IDENTIFICATION</scope>
    <source>
        <strain evidence="4">USDA-PBARC FA_bdor</strain>
        <tissue evidence="4">Whole organism</tissue>
    </source>
</reference>
<dbReference type="RefSeq" id="XP_011300405.1">
    <property type="nucleotide sequence ID" value="XM_011302103.1"/>
</dbReference>
<evidence type="ECO:0000313" key="2">
    <source>
        <dbReference type="EMBL" id="JAG80773.1"/>
    </source>
</evidence>
<dbReference type="PANTHER" id="PTHR11538">
    <property type="entry name" value="PHENYLALANYL-TRNA SYNTHETASE"/>
    <property type="match status" value="1"/>
</dbReference>
<gene>
    <name evidence="2" type="primary">Fdxacb1</name>
    <name evidence="4" type="synonym">LOC105264902</name>
    <name evidence="2" type="ORF">g.32486</name>
</gene>
<dbReference type="GO" id="GO:0070475">
    <property type="term" value="P:rRNA base methylation"/>
    <property type="evidence" value="ECO:0007669"/>
    <property type="project" value="InterPro"/>
</dbReference>
<dbReference type="Gene3D" id="3.30.70.380">
    <property type="entry name" value="Ferrodoxin-fold anticodon-binding domain"/>
    <property type="match status" value="1"/>
</dbReference>
<dbReference type="AlphaFoldDB" id="A0A0C9RTV4"/>
<dbReference type="PANTHER" id="PTHR11538:SF26">
    <property type="entry name" value="FERREDOXIN-FOLD ANTICODON-BINDING DOMAIN-CONTAINING PROTEIN 1"/>
    <property type="match status" value="1"/>
</dbReference>
<protein>
    <submittedName>
        <fullName evidence="2">Fdxacb1 protein</fullName>
    </submittedName>
    <submittedName>
        <fullName evidence="4">Ferredoxin-fold anticodon-binding domain-containing protein 1 homolog isoform X2</fullName>
    </submittedName>
</protein>
<sequence length="337" mass="39254">MRLSVFNENDEVLLLGEGNFSFTKSLRKYNLKIRITSTCYETSAINEEAQRNIEYLRTQGVSVLLGVDATKLSEYPLLKSHKFDKIIFNFPHCCSKMRLDKNRRLLRDFFVSSGESLKSDGQILVTLCNGQGGTLRDVPKRRWDDSWKIREMAAHGNFVLTSVESFCEDLFEDYKVTGYRGLDKKFHMNEALTHFFVKVSPPVSSDFVPHSILAEQLIFKQSENSENIKWNTVIGTHKLKTDELSPPFFAFDLTFAIPKIFNEIRLYVVLYNYAGVIIKNVEFVRVYEFPESNRITRTYRLIYHSDELPLYRERVIEIHKSVISNLLEEKLDVIVCR</sequence>
<feature type="domain" description="25S rRNA (uridine-N(3))-methyltransferase BMT5-like" evidence="1">
    <location>
        <begin position="13"/>
        <end position="177"/>
    </location>
</feature>